<dbReference type="InterPro" id="IPR001680">
    <property type="entry name" value="WD40_rpt"/>
</dbReference>
<keyword evidence="9" id="KW-1185">Reference proteome</keyword>
<dbReference type="AlphaFoldDB" id="A0A0R3X0U2"/>
<dbReference type="SMART" id="SM00320">
    <property type="entry name" value="WD40"/>
    <property type="match status" value="2"/>
</dbReference>
<evidence type="ECO:0000313" key="10">
    <source>
        <dbReference type="WBParaSite" id="TTAC_0000677801-mRNA-1"/>
    </source>
</evidence>
<evidence type="ECO:0000256" key="4">
    <source>
        <dbReference type="ARBA" id="ARBA00022801"/>
    </source>
</evidence>
<evidence type="ECO:0000256" key="5">
    <source>
        <dbReference type="ARBA" id="ARBA00038092"/>
    </source>
</evidence>
<dbReference type="GO" id="GO:0005737">
    <property type="term" value="C:cytoplasm"/>
    <property type="evidence" value="ECO:0007669"/>
    <property type="project" value="TreeGrafter"/>
</dbReference>
<dbReference type="WBParaSite" id="TTAC_0000677801-mRNA-1">
    <property type="protein sequence ID" value="TTAC_0000677801-mRNA-1"/>
    <property type="gene ID" value="TTAC_0000677801"/>
</dbReference>
<evidence type="ECO:0000256" key="1">
    <source>
        <dbReference type="ARBA" id="ARBA00005156"/>
    </source>
</evidence>
<reference evidence="10" key="1">
    <citation type="submission" date="2017-02" db="UniProtKB">
        <authorList>
            <consortium name="WormBaseParasite"/>
        </authorList>
    </citation>
    <scope>IDENTIFICATION</scope>
</reference>
<sequence length="345" mass="38078">MATAFIEVASYTFRFHTDSIEFSPCGKQVLVGSYELDEVTGKRSGQLVKFDIGRNHVKKTHEIVVPGVLDLCWMRSDLCLAATSSGELYAISSPLSQSLKIQDIASVSPKVLLSVDFHSTRTVTADETGNMYLIDSPKGLVINTCKAHEFESWCVRFSKAEDNLVLSGGDDCMCYVWDQRIGFTKCVFSRRHEMGVCSVSNVPTYRHLISTVVQKSNSSFDEKLRIWDIRSDGGGGGNGIVVCHSEGGGVWRHKWSPCARRLLMACMHAGFAVVRVPAGLTNPASDGPLAKPTFYRSSAKLAYGVDWCINARSDEQQCFEAFLATCSFYDNCVTFAACTDWDFLS</sequence>
<dbReference type="EMBL" id="UYWX01020321">
    <property type="protein sequence ID" value="VDM31025.1"/>
    <property type="molecule type" value="Genomic_DNA"/>
</dbReference>
<dbReference type="InterPro" id="IPR036322">
    <property type="entry name" value="WD40_repeat_dom_sf"/>
</dbReference>
<proteinExistence type="inferred from homology"/>
<gene>
    <name evidence="8" type="ORF">TTAC_LOCUS6763</name>
</gene>
<dbReference type="Pfam" id="PF00400">
    <property type="entry name" value="WD40"/>
    <property type="match status" value="1"/>
</dbReference>
<evidence type="ECO:0000313" key="9">
    <source>
        <dbReference type="Proteomes" id="UP000274429"/>
    </source>
</evidence>
<name>A0A0R3X0U2_HYDTA</name>
<dbReference type="EC" id="3.1.1.97" evidence="6"/>
<comment type="similarity">
    <text evidence="5">Belongs to the DPH7 family.</text>
</comment>
<dbReference type="InterPro" id="IPR052415">
    <property type="entry name" value="Diphthine_MTase"/>
</dbReference>
<evidence type="ECO:0000313" key="8">
    <source>
        <dbReference type="EMBL" id="VDM31025.1"/>
    </source>
</evidence>
<dbReference type="PANTHER" id="PTHR46042">
    <property type="entry name" value="DIPHTHINE METHYLTRANSFERASE"/>
    <property type="match status" value="1"/>
</dbReference>
<dbReference type="GO" id="GO:0017183">
    <property type="term" value="P:protein histidyl modification to diphthamide"/>
    <property type="evidence" value="ECO:0007669"/>
    <property type="project" value="TreeGrafter"/>
</dbReference>
<dbReference type="GO" id="GO:0061685">
    <property type="term" value="F:diphthine methylesterase activity"/>
    <property type="evidence" value="ECO:0007669"/>
    <property type="project" value="UniProtKB-EC"/>
</dbReference>
<dbReference type="STRING" id="6205.A0A0R3X0U2"/>
<evidence type="ECO:0000256" key="7">
    <source>
        <dbReference type="ARBA" id="ARBA00047551"/>
    </source>
</evidence>
<comment type="pathway">
    <text evidence="1">Protein modification; peptidyl-diphthamide biosynthesis.</text>
</comment>
<dbReference type="SUPFAM" id="SSF50978">
    <property type="entry name" value="WD40 repeat-like"/>
    <property type="match status" value="1"/>
</dbReference>
<keyword evidence="2" id="KW-0853">WD repeat</keyword>
<protein>
    <recommendedName>
        <fullName evidence="6">methylated diphthine methylhydrolase</fullName>
        <ecNumber evidence="6">3.1.1.97</ecNumber>
    </recommendedName>
</protein>
<dbReference type="InterPro" id="IPR015943">
    <property type="entry name" value="WD40/YVTN_repeat-like_dom_sf"/>
</dbReference>
<reference evidence="8 9" key="2">
    <citation type="submission" date="2018-11" db="EMBL/GenBank/DDBJ databases">
        <authorList>
            <consortium name="Pathogen Informatics"/>
        </authorList>
    </citation>
    <scope>NUCLEOTIDE SEQUENCE [LARGE SCALE GENOMIC DNA]</scope>
</reference>
<dbReference type="Gene3D" id="2.130.10.10">
    <property type="entry name" value="YVTN repeat-like/Quinoprotein amine dehydrogenase"/>
    <property type="match status" value="1"/>
</dbReference>
<dbReference type="PANTHER" id="PTHR46042:SF1">
    <property type="entry name" value="DIPHTHINE METHYLTRANSFERASE"/>
    <property type="match status" value="1"/>
</dbReference>
<evidence type="ECO:0000256" key="2">
    <source>
        <dbReference type="ARBA" id="ARBA00022574"/>
    </source>
</evidence>
<evidence type="ECO:0000256" key="3">
    <source>
        <dbReference type="ARBA" id="ARBA00022737"/>
    </source>
</evidence>
<dbReference type="OrthoDB" id="1930760at2759"/>
<accession>A0A0R3X0U2</accession>
<dbReference type="Proteomes" id="UP000274429">
    <property type="component" value="Unassembled WGS sequence"/>
</dbReference>
<organism evidence="10">
    <name type="scientific">Hydatigena taeniaeformis</name>
    <name type="common">Feline tapeworm</name>
    <name type="synonym">Taenia taeniaeformis</name>
    <dbReference type="NCBI Taxonomy" id="6205"/>
    <lineage>
        <taxon>Eukaryota</taxon>
        <taxon>Metazoa</taxon>
        <taxon>Spiralia</taxon>
        <taxon>Lophotrochozoa</taxon>
        <taxon>Platyhelminthes</taxon>
        <taxon>Cestoda</taxon>
        <taxon>Eucestoda</taxon>
        <taxon>Cyclophyllidea</taxon>
        <taxon>Taeniidae</taxon>
        <taxon>Hydatigera</taxon>
    </lineage>
</organism>
<keyword evidence="4" id="KW-0378">Hydrolase</keyword>
<evidence type="ECO:0000256" key="6">
    <source>
        <dbReference type="ARBA" id="ARBA00039131"/>
    </source>
</evidence>
<comment type="catalytic activity">
    <reaction evidence="7">
        <text>diphthine methyl ester-[translation elongation factor 2] + H2O = diphthine-[translation elongation factor 2] + methanol + H(+)</text>
        <dbReference type="Rhea" id="RHEA:42656"/>
        <dbReference type="Rhea" id="RHEA-COMP:10172"/>
        <dbReference type="Rhea" id="RHEA-COMP:10173"/>
        <dbReference type="ChEBI" id="CHEBI:15377"/>
        <dbReference type="ChEBI" id="CHEBI:15378"/>
        <dbReference type="ChEBI" id="CHEBI:17790"/>
        <dbReference type="ChEBI" id="CHEBI:79005"/>
        <dbReference type="ChEBI" id="CHEBI:82696"/>
        <dbReference type="EC" id="3.1.1.97"/>
    </reaction>
</comment>
<keyword evidence="3" id="KW-0677">Repeat</keyword>